<keyword evidence="5 6" id="KW-0472">Membrane</keyword>
<keyword evidence="2" id="KW-1003">Cell membrane</keyword>
<evidence type="ECO:0000313" key="8">
    <source>
        <dbReference type="EMBL" id="CAH0526137.1"/>
    </source>
</evidence>
<keyword evidence="4 6" id="KW-1133">Transmembrane helix</keyword>
<comment type="caution">
    <text evidence="8">The sequence shown here is derived from an EMBL/GenBank/DDBJ whole genome shotgun (WGS) entry which is preliminary data.</text>
</comment>
<dbReference type="RefSeq" id="WP_237484551.1">
    <property type="nucleotide sequence ID" value="NZ_CAKLCM010000002.1"/>
</dbReference>
<evidence type="ECO:0000256" key="3">
    <source>
        <dbReference type="ARBA" id="ARBA00022692"/>
    </source>
</evidence>
<dbReference type="InterPro" id="IPR051258">
    <property type="entry name" value="Diverse_Substrate_Transporter"/>
</dbReference>
<dbReference type="PANTHER" id="PTHR42920">
    <property type="entry name" value="OS03G0707200 PROTEIN-RELATED"/>
    <property type="match status" value="1"/>
</dbReference>
<feature type="transmembrane region" description="Helical" evidence="6">
    <location>
        <begin position="263"/>
        <end position="281"/>
    </location>
</feature>
<sequence>MKSRYRAEMILILTTLIAGAGWVFSKQSIVELPPLGFIGSRFLLAALILLPFCRKELKALGWAHILRAMMVGCFMASALFCWIFAVSVSDTLGEGAFIMSLSMLIVPLVAWVMTGTAPPRSFWLALPMALVGLLLISSATGWQFDLSQLWFLMAAIGFSIHFNLNRIYVAKISPILLTSLQLLTTGSLGLLLSYHLETWPETVSHNTWAWFTCSVIIATSLRYLLQTTGQKLVESTNAALIMLLEPIWTLLLSILVYGETLPVSKMIGCAILLSALIFFRFSTMSKAAR</sequence>
<feature type="transmembrane region" description="Helical" evidence="6">
    <location>
        <begin position="237"/>
        <end position="257"/>
    </location>
</feature>
<accession>A0ABN8DG76</accession>
<dbReference type="EMBL" id="CAKLCM010000002">
    <property type="protein sequence ID" value="CAH0526137.1"/>
    <property type="molecule type" value="Genomic_DNA"/>
</dbReference>
<feature type="domain" description="EamA" evidence="7">
    <location>
        <begin position="149"/>
        <end position="279"/>
    </location>
</feature>
<feature type="transmembrane region" description="Helical" evidence="6">
    <location>
        <begin position="208"/>
        <end position="225"/>
    </location>
</feature>
<dbReference type="Proteomes" id="UP000838160">
    <property type="component" value="Unassembled WGS sequence"/>
</dbReference>
<evidence type="ECO:0000256" key="1">
    <source>
        <dbReference type="ARBA" id="ARBA00004651"/>
    </source>
</evidence>
<dbReference type="InterPro" id="IPR000620">
    <property type="entry name" value="EamA_dom"/>
</dbReference>
<evidence type="ECO:0000256" key="4">
    <source>
        <dbReference type="ARBA" id="ARBA00022989"/>
    </source>
</evidence>
<dbReference type="SUPFAM" id="SSF103481">
    <property type="entry name" value="Multidrug resistance efflux transporter EmrE"/>
    <property type="match status" value="2"/>
</dbReference>
<gene>
    <name evidence="8" type="ORF">VHP8226_01611</name>
</gene>
<dbReference type="Pfam" id="PF00892">
    <property type="entry name" value="EamA"/>
    <property type="match status" value="2"/>
</dbReference>
<dbReference type="PANTHER" id="PTHR42920:SF5">
    <property type="entry name" value="EAMA DOMAIN-CONTAINING PROTEIN"/>
    <property type="match status" value="1"/>
</dbReference>
<evidence type="ECO:0000259" key="7">
    <source>
        <dbReference type="Pfam" id="PF00892"/>
    </source>
</evidence>
<evidence type="ECO:0000256" key="6">
    <source>
        <dbReference type="SAM" id="Phobius"/>
    </source>
</evidence>
<evidence type="ECO:0000313" key="9">
    <source>
        <dbReference type="Proteomes" id="UP000838160"/>
    </source>
</evidence>
<protein>
    <recommendedName>
        <fullName evidence="7">EamA domain-containing protein</fullName>
    </recommendedName>
</protein>
<comment type="subcellular location">
    <subcellularLocation>
        <location evidence="1">Cell membrane</location>
        <topology evidence="1">Multi-pass membrane protein</topology>
    </subcellularLocation>
</comment>
<feature type="domain" description="EamA" evidence="7">
    <location>
        <begin position="9"/>
        <end position="137"/>
    </location>
</feature>
<reference evidence="8" key="1">
    <citation type="submission" date="2021-12" db="EMBL/GenBank/DDBJ databases">
        <authorList>
            <person name="Rodrigo-Torres L."/>
            <person name="Arahal R. D."/>
            <person name="Lucena T."/>
        </authorList>
    </citation>
    <scope>NUCLEOTIDE SEQUENCE</scope>
    <source>
        <strain evidence="8">CECT 8226</strain>
    </source>
</reference>
<dbReference type="InterPro" id="IPR037185">
    <property type="entry name" value="EmrE-like"/>
</dbReference>
<feature type="transmembrane region" description="Helical" evidence="6">
    <location>
        <begin position="65"/>
        <end position="85"/>
    </location>
</feature>
<evidence type="ECO:0000256" key="2">
    <source>
        <dbReference type="ARBA" id="ARBA00022475"/>
    </source>
</evidence>
<feature type="transmembrane region" description="Helical" evidence="6">
    <location>
        <begin position="148"/>
        <end position="164"/>
    </location>
</feature>
<keyword evidence="9" id="KW-1185">Reference proteome</keyword>
<keyword evidence="3 6" id="KW-0812">Transmembrane</keyword>
<proteinExistence type="predicted"/>
<feature type="transmembrane region" description="Helical" evidence="6">
    <location>
        <begin position="176"/>
        <end position="196"/>
    </location>
</feature>
<feature type="transmembrane region" description="Helical" evidence="6">
    <location>
        <begin position="35"/>
        <end position="53"/>
    </location>
</feature>
<organism evidence="8 9">
    <name type="scientific">Vibrio hippocampi</name>
    <dbReference type="NCBI Taxonomy" id="654686"/>
    <lineage>
        <taxon>Bacteria</taxon>
        <taxon>Pseudomonadati</taxon>
        <taxon>Pseudomonadota</taxon>
        <taxon>Gammaproteobacteria</taxon>
        <taxon>Vibrionales</taxon>
        <taxon>Vibrionaceae</taxon>
        <taxon>Vibrio</taxon>
    </lineage>
</organism>
<feature type="transmembrane region" description="Helical" evidence="6">
    <location>
        <begin position="122"/>
        <end position="142"/>
    </location>
</feature>
<feature type="transmembrane region" description="Helical" evidence="6">
    <location>
        <begin position="97"/>
        <end position="115"/>
    </location>
</feature>
<name>A0ABN8DG76_9VIBR</name>
<evidence type="ECO:0000256" key="5">
    <source>
        <dbReference type="ARBA" id="ARBA00023136"/>
    </source>
</evidence>